<dbReference type="PROSITE" id="PS50005">
    <property type="entry name" value="TPR"/>
    <property type="match status" value="1"/>
</dbReference>
<evidence type="ECO:0000256" key="1">
    <source>
        <dbReference type="PROSITE-ProRule" id="PRU00339"/>
    </source>
</evidence>
<dbReference type="InterPro" id="IPR052943">
    <property type="entry name" value="TMTC_O-mannosyl-trnsfr"/>
</dbReference>
<organism evidence="4 5">
    <name type="scientific">Deinococcus aerophilus</name>
    <dbReference type="NCBI Taxonomy" id="522488"/>
    <lineage>
        <taxon>Bacteria</taxon>
        <taxon>Thermotogati</taxon>
        <taxon>Deinococcota</taxon>
        <taxon>Deinococci</taxon>
        <taxon>Deinococcales</taxon>
        <taxon>Deinococcaceae</taxon>
        <taxon>Deinococcus</taxon>
    </lineage>
</organism>
<dbReference type="SMART" id="SM00028">
    <property type="entry name" value="TPR"/>
    <property type="match status" value="3"/>
</dbReference>
<dbReference type="InterPro" id="IPR011990">
    <property type="entry name" value="TPR-like_helical_dom_sf"/>
</dbReference>
<dbReference type="InterPro" id="IPR019734">
    <property type="entry name" value="TPR_rpt"/>
</dbReference>
<keyword evidence="5" id="KW-1185">Reference proteome</keyword>
<evidence type="ECO:0000313" key="5">
    <source>
        <dbReference type="Proteomes" id="UP000661918"/>
    </source>
</evidence>
<dbReference type="PANTHER" id="PTHR44809">
    <property type="match status" value="1"/>
</dbReference>
<reference evidence="5" key="1">
    <citation type="journal article" date="2019" name="Int. J. Syst. Evol. Microbiol.">
        <title>The Global Catalogue of Microorganisms (GCM) 10K type strain sequencing project: providing services to taxonomists for standard genome sequencing and annotation.</title>
        <authorList>
            <consortium name="The Broad Institute Genomics Platform"/>
            <consortium name="The Broad Institute Genome Sequencing Center for Infectious Disease"/>
            <person name="Wu L."/>
            <person name="Ma J."/>
        </authorList>
    </citation>
    <scope>NUCLEOTIDE SEQUENCE [LARGE SCALE GENOMIC DNA]</scope>
    <source>
        <strain evidence="5">JCM 15443</strain>
    </source>
</reference>
<name>A0ABQ2GKV4_9DEIO</name>
<protein>
    <recommendedName>
        <fullName evidence="6">Tetratricopeptide repeat protein</fullName>
    </recommendedName>
</protein>
<evidence type="ECO:0000256" key="2">
    <source>
        <dbReference type="SAM" id="MobiDB-lite"/>
    </source>
</evidence>
<feature type="region of interest" description="Disordered" evidence="2">
    <location>
        <begin position="1"/>
        <end position="30"/>
    </location>
</feature>
<sequence>MTDPARTGPPTAPEPAPARPSPAAVPTAPLPDLNEVIRAGEWRRALAVSRLSGATPEVQEALEAVFGIQEAVRARRYPSAQRSLAAYREALGPGTTDTTPGESGVIRRTADPDALGTALDALIAHQKEPDPQALHSALEPALAQPLTRAEALNMLGVLRAVRDEGTEARTHFEAALAADAGHYRALTNLGNLDLEAGDFKAAEVRYREVIRLCPEYDGGHHNLGVALRRQGKMGEAVRSIRRGQQLGMKRSKEDTDAEIKAQFASSRVFRSLRWVLIAGVGGVLMLGLRGLMG</sequence>
<keyword evidence="3" id="KW-0812">Transmembrane</keyword>
<evidence type="ECO:0008006" key="6">
    <source>
        <dbReference type="Google" id="ProtNLM"/>
    </source>
</evidence>
<feature type="repeat" description="TPR" evidence="1">
    <location>
        <begin position="183"/>
        <end position="216"/>
    </location>
</feature>
<feature type="compositionally biased region" description="Pro residues" evidence="2">
    <location>
        <begin position="10"/>
        <end position="20"/>
    </location>
</feature>
<dbReference type="Proteomes" id="UP000661918">
    <property type="component" value="Unassembled WGS sequence"/>
</dbReference>
<evidence type="ECO:0000256" key="3">
    <source>
        <dbReference type="SAM" id="Phobius"/>
    </source>
</evidence>
<keyword evidence="1" id="KW-0802">TPR repeat</keyword>
<keyword evidence="3" id="KW-1133">Transmembrane helix</keyword>
<dbReference type="SUPFAM" id="SSF48452">
    <property type="entry name" value="TPR-like"/>
    <property type="match status" value="1"/>
</dbReference>
<feature type="transmembrane region" description="Helical" evidence="3">
    <location>
        <begin position="272"/>
        <end position="292"/>
    </location>
</feature>
<keyword evidence="3" id="KW-0472">Membrane</keyword>
<dbReference type="Gene3D" id="1.25.40.10">
    <property type="entry name" value="Tetratricopeptide repeat domain"/>
    <property type="match status" value="1"/>
</dbReference>
<comment type="caution">
    <text evidence="4">The sequence shown here is derived from an EMBL/GenBank/DDBJ whole genome shotgun (WGS) entry which is preliminary data.</text>
</comment>
<dbReference type="RefSeq" id="WP_188901201.1">
    <property type="nucleotide sequence ID" value="NZ_BMOM01000003.1"/>
</dbReference>
<proteinExistence type="predicted"/>
<evidence type="ECO:0000313" key="4">
    <source>
        <dbReference type="EMBL" id="GGM00202.1"/>
    </source>
</evidence>
<dbReference type="PANTHER" id="PTHR44809:SF1">
    <property type="entry name" value="PROTEIN O-MANNOSYL-TRANSFERASE TMTC1"/>
    <property type="match status" value="1"/>
</dbReference>
<dbReference type="EMBL" id="BMOM01000003">
    <property type="protein sequence ID" value="GGM00202.1"/>
    <property type="molecule type" value="Genomic_DNA"/>
</dbReference>
<gene>
    <name evidence="4" type="ORF">GCM10010841_05970</name>
</gene>
<accession>A0ABQ2GKV4</accession>